<accession>A0A4Q7J5I5</accession>
<dbReference type="AlphaFoldDB" id="A0A4Q7J5I5"/>
<sequence length="213" mass="22418">MVGRRTAHPRAPGGAGPMMFIEIYLPAGRFDTGTRTRIAERVATGLVPSGGAPEAVLDGARAMTQVVVHEPVAWHAGDSSAPPFVVRLTLPASVKPAEAGGYYVPRITGLLAEFVDDPGRLHREPHAWVQIVGLDEGAIGALGRPLSSTDLTRMITAGYRETAPAAQDGIDPVCGMRVDPASATVTHEHEGATYVFCAPVCREVFLEELAAAS</sequence>
<dbReference type="Proteomes" id="UP000292003">
    <property type="component" value="Unassembled WGS sequence"/>
</dbReference>
<evidence type="ECO:0000313" key="2">
    <source>
        <dbReference type="Proteomes" id="UP000292003"/>
    </source>
</evidence>
<dbReference type="GO" id="GO:0016491">
    <property type="term" value="F:oxidoreductase activity"/>
    <property type="evidence" value="ECO:0007669"/>
    <property type="project" value="InterPro"/>
</dbReference>
<protein>
    <submittedName>
        <fullName evidence="1">YHS domain-containing protein</fullName>
    </submittedName>
</protein>
<keyword evidence="2" id="KW-1185">Reference proteome</keyword>
<name>A0A4Q7J5I5_9PSEU</name>
<organism evidence="1 2">
    <name type="scientific">Amycolatopsis suaedae</name>
    <dbReference type="NCBI Taxonomy" id="2510978"/>
    <lineage>
        <taxon>Bacteria</taxon>
        <taxon>Bacillati</taxon>
        <taxon>Actinomycetota</taxon>
        <taxon>Actinomycetes</taxon>
        <taxon>Pseudonocardiales</taxon>
        <taxon>Pseudonocardiaceae</taxon>
        <taxon>Amycolatopsis</taxon>
    </lineage>
</organism>
<gene>
    <name evidence="1" type="ORF">EWH70_18080</name>
</gene>
<dbReference type="SUPFAM" id="SSF47240">
    <property type="entry name" value="Ferritin-like"/>
    <property type="match status" value="1"/>
</dbReference>
<dbReference type="EMBL" id="SFCC01000008">
    <property type="protein sequence ID" value="RZQ62840.1"/>
    <property type="molecule type" value="Genomic_DNA"/>
</dbReference>
<dbReference type="InterPro" id="IPR009078">
    <property type="entry name" value="Ferritin-like_SF"/>
</dbReference>
<reference evidence="1 2" key="1">
    <citation type="submission" date="2019-02" db="EMBL/GenBank/DDBJ databases">
        <title>Draft genome sequence of Amycolatopsis sp. 8-3EHSu isolated from roots of Suaeda maritima.</title>
        <authorList>
            <person name="Duangmal K."/>
            <person name="Chantavorakit T."/>
        </authorList>
    </citation>
    <scope>NUCLEOTIDE SEQUENCE [LARGE SCALE GENOMIC DNA]</scope>
    <source>
        <strain evidence="1 2">8-3EHSu</strain>
    </source>
</reference>
<comment type="caution">
    <text evidence="1">The sequence shown here is derived from an EMBL/GenBank/DDBJ whole genome shotgun (WGS) entry which is preliminary data.</text>
</comment>
<dbReference type="InterPro" id="IPR012348">
    <property type="entry name" value="RNR-like"/>
</dbReference>
<evidence type="ECO:0000313" key="1">
    <source>
        <dbReference type="EMBL" id="RZQ62840.1"/>
    </source>
</evidence>
<dbReference type="Gene3D" id="1.10.620.20">
    <property type="entry name" value="Ribonucleotide Reductase, subunit A"/>
    <property type="match status" value="1"/>
</dbReference>
<dbReference type="OrthoDB" id="1438441at2"/>
<proteinExistence type="predicted"/>